<proteinExistence type="inferred from homology"/>
<keyword evidence="17 18" id="KW-0131">Cell cycle</keyword>
<evidence type="ECO:0000256" key="9">
    <source>
        <dbReference type="ARBA" id="ARBA00022741"/>
    </source>
</evidence>
<dbReference type="Gene3D" id="3.40.1190.10">
    <property type="entry name" value="Mur-like, catalytic domain"/>
    <property type="match status" value="1"/>
</dbReference>
<dbReference type="SUPFAM" id="SSF53623">
    <property type="entry name" value="MurD-like peptide ligases, catalytic domain"/>
    <property type="match status" value="1"/>
</dbReference>
<dbReference type="Proteomes" id="UP000265816">
    <property type="component" value="Unassembled WGS sequence"/>
</dbReference>
<keyword evidence="22" id="KW-1185">Reference proteome</keyword>
<evidence type="ECO:0000256" key="4">
    <source>
        <dbReference type="ARBA" id="ARBA00010416"/>
    </source>
</evidence>
<evidence type="ECO:0000256" key="17">
    <source>
        <dbReference type="HAMAP-Rule" id="MF_00639"/>
    </source>
</evidence>
<name>A0A398BGW8_9BACI</name>
<dbReference type="UniPathway" id="UPA00219"/>
<evidence type="ECO:0000256" key="11">
    <source>
        <dbReference type="ARBA" id="ARBA00022960"/>
    </source>
</evidence>
<evidence type="ECO:0000256" key="18">
    <source>
        <dbReference type="RuleBase" id="RU003664"/>
    </source>
</evidence>
<dbReference type="AlphaFoldDB" id="A0A398BGW8"/>
<dbReference type="Pfam" id="PF21799">
    <property type="entry name" value="MurD-like_N"/>
    <property type="match status" value="1"/>
</dbReference>
<keyword evidence="7 17" id="KW-0963">Cytoplasm</keyword>
<dbReference type="OrthoDB" id="9809796at2"/>
<gene>
    <name evidence="17" type="primary">murD</name>
    <name evidence="21" type="ORF">D1970_03470</name>
</gene>
<dbReference type="EC" id="6.3.2.9" evidence="5 17"/>
<dbReference type="GO" id="GO:0005737">
    <property type="term" value="C:cytoplasm"/>
    <property type="evidence" value="ECO:0007669"/>
    <property type="project" value="UniProtKB-SubCell"/>
</dbReference>
<evidence type="ECO:0000256" key="12">
    <source>
        <dbReference type="ARBA" id="ARBA00022984"/>
    </source>
</evidence>
<dbReference type="InterPro" id="IPR005762">
    <property type="entry name" value="MurD"/>
</dbReference>
<evidence type="ECO:0000313" key="22">
    <source>
        <dbReference type="Proteomes" id="UP000265816"/>
    </source>
</evidence>
<evidence type="ECO:0000256" key="8">
    <source>
        <dbReference type="ARBA" id="ARBA00022598"/>
    </source>
</evidence>
<evidence type="ECO:0000256" key="6">
    <source>
        <dbReference type="ARBA" id="ARBA00015655"/>
    </source>
</evidence>
<dbReference type="SUPFAM" id="SSF53244">
    <property type="entry name" value="MurD-like peptide ligases, peptide-binding domain"/>
    <property type="match status" value="1"/>
</dbReference>
<comment type="pathway">
    <text evidence="3 17 18">Cell wall biogenesis; peptidoglycan biosynthesis.</text>
</comment>
<evidence type="ECO:0000259" key="19">
    <source>
        <dbReference type="Pfam" id="PF02875"/>
    </source>
</evidence>
<comment type="catalytic activity">
    <reaction evidence="16 17 18">
        <text>UDP-N-acetyl-alpha-D-muramoyl-L-alanine + D-glutamate + ATP = UDP-N-acetyl-alpha-D-muramoyl-L-alanyl-D-glutamate + ADP + phosphate + H(+)</text>
        <dbReference type="Rhea" id="RHEA:16429"/>
        <dbReference type="ChEBI" id="CHEBI:15378"/>
        <dbReference type="ChEBI" id="CHEBI:29986"/>
        <dbReference type="ChEBI" id="CHEBI:30616"/>
        <dbReference type="ChEBI" id="CHEBI:43474"/>
        <dbReference type="ChEBI" id="CHEBI:83898"/>
        <dbReference type="ChEBI" id="CHEBI:83900"/>
        <dbReference type="ChEBI" id="CHEBI:456216"/>
        <dbReference type="EC" id="6.3.2.9"/>
    </reaction>
</comment>
<evidence type="ECO:0000256" key="14">
    <source>
        <dbReference type="ARBA" id="ARBA00030398"/>
    </source>
</evidence>
<dbReference type="InterPro" id="IPR004101">
    <property type="entry name" value="Mur_ligase_C"/>
</dbReference>
<evidence type="ECO:0000256" key="3">
    <source>
        <dbReference type="ARBA" id="ARBA00004752"/>
    </source>
</evidence>
<dbReference type="GO" id="GO:0071555">
    <property type="term" value="P:cell wall organization"/>
    <property type="evidence" value="ECO:0007669"/>
    <property type="project" value="UniProtKB-KW"/>
</dbReference>
<keyword evidence="12 17" id="KW-0573">Peptidoglycan synthesis</keyword>
<sequence>MKTIKLYEHKKILVLGLAKSGVSAAALLHRLGAFVTVNDSKPLSENPEARSLLEQGIKVVCGSHPIELMDEGFELVVKNPGIPYHNPMIERAAELGIPVVTEVELAYQISEAPFIAITGTNGKTTTTTLVFEMFTAGGKLPLIAGNIGMVASGVAQEAVPENNIVIELSSFQLMGVSTFKPKIAIITNLYEAHLDYHGTRTDYHQAKARITENQGDGDYLIANADQEEVLEIAKVSNAETVPFSVNSELSRGACVRNGWVCFNGEQIIPTAEIALPGSHNLENILSAVAASKLSGVSNEAIISVLTTFTGVKHRLQYVAEVEGRKFYNDSKATNILATQKALSAFSQPVLLLAGGLDRGNGFDELVSSMKGVKVLVTFGETAEKIELAGKAAGIKTILRADNVEKAVPEAFRYSAPGDVILLSPACASWDQYKTFEVRGDMFIQAVHMLN</sequence>
<keyword evidence="10 17" id="KW-0067">ATP-binding</keyword>
<accession>A0A398BGW8</accession>
<keyword evidence="17 18" id="KW-0132">Cell division</keyword>
<dbReference type="InterPro" id="IPR036565">
    <property type="entry name" value="Mur-like_cat_sf"/>
</dbReference>
<reference evidence="21 22" key="1">
    <citation type="submission" date="2018-08" db="EMBL/GenBank/DDBJ databases">
        <title>Bacillus jemisoniae sp. nov., Bacillus chryseoplanitiae sp. nov., Bacillus resnikiae sp. nov., and Bacillus frankliniae sp. nov., isolated from Viking spacecraft and associated surfaces.</title>
        <authorList>
            <person name="Seuylemezian A."/>
            <person name="Vaishampayan P."/>
        </authorList>
    </citation>
    <scope>NUCLEOTIDE SEQUENCE [LARGE SCALE GENOMIC DNA]</scope>
    <source>
        <strain evidence="21 22">JJ-247</strain>
    </source>
</reference>
<comment type="function">
    <text evidence="1 17 18">Cell wall formation. Catalyzes the addition of glutamate to the nucleotide precursor UDP-N-acetylmuramoyl-L-alanine (UMA).</text>
</comment>
<comment type="caution">
    <text evidence="21">The sequence shown here is derived from an EMBL/GenBank/DDBJ whole genome shotgun (WGS) entry which is preliminary data.</text>
</comment>
<evidence type="ECO:0000256" key="2">
    <source>
        <dbReference type="ARBA" id="ARBA00004496"/>
    </source>
</evidence>
<organism evidence="21 22">
    <name type="scientific">Mesobacillus zeae</name>
    <dbReference type="NCBI Taxonomy" id="1917180"/>
    <lineage>
        <taxon>Bacteria</taxon>
        <taxon>Bacillati</taxon>
        <taxon>Bacillota</taxon>
        <taxon>Bacilli</taxon>
        <taxon>Bacillales</taxon>
        <taxon>Bacillaceae</taxon>
        <taxon>Mesobacillus</taxon>
    </lineage>
</organism>
<dbReference type="HAMAP" id="MF_00639">
    <property type="entry name" value="MurD"/>
    <property type="match status" value="1"/>
</dbReference>
<evidence type="ECO:0000256" key="13">
    <source>
        <dbReference type="ARBA" id="ARBA00023316"/>
    </source>
</evidence>
<dbReference type="GO" id="GO:0008764">
    <property type="term" value="F:UDP-N-acetylmuramoylalanine-D-glutamate ligase activity"/>
    <property type="evidence" value="ECO:0007669"/>
    <property type="project" value="UniProtKB-UniRule"/>
</dbReference>
<feature type="domain" description="Mur ligase C-terminal" evidence="19">
    <location>
        <begin position="313"/>
        <end position="426"/>
    </location>
</feature>
<evidence type="ECO:0000256" key="5">
    <source>
        <dbReference type="ARBA" id="ARBA00012212"/>
    </source>
</evidence>
<evidence type="ECO:0000259" key="20">
    <source>
        <dbReference type="Pfam" id="PF08245"/>
    </source>
</evidence>
<dbReference type="GO" id="GO:0005524">
    <property type="term" value="F:ATP binding"/>
    <property type="evidence" value="ECO:0007669"/>
    <property type="project" value="UniProtKB-UniRule"/>
</dbReference>
<evidence type="ECO:0000313" key="21">
    <source>
        <dbReference type="EMBL" id="RID87908.1"/>
    </source>
</evidence>
<feature type="binding site" evidence="17">
    <location>
        <begin position="119"/>
        <end position="125"/>
    </location>
    <ligand>
        <name>ATP</name>
        <dbReference type="ChEBI" id="CHEBI:30616"/>
    </ligand>
</feature>
<evidence type="ECO:0000256" key="15">
    <source>
        <dbReference type="ARBA" id="ARBA00032324"/>
    </source>
</evidence>
<dbReference type="EMBL" id="QWVT01000008">
    <property type="protein sequence ID" value="RID87908.1"/>
    <property type="molecule type" value="Genomic_DNA"/>
</dbReference>
<protein>
    <recommendedName>
        <fullName evidence="6 17">UDP-N-acetylmuramoylalanine--D-glutamate ligase</fullName>
        <ecNumber evidence="5 17">6.3.2.9</ecNumber>
    </recommendedName>
    <alternativeName>
        <fullName evidence="15 17">D-glutamic acid-adding enzyme</fullName>
    </alternativeName>
    <alternativeName>
        <fullName evidence="14 17">UDP-N-acetylmuramoyl-L-alanyl-D-glutamate synthetase</fullName>
    </alternativeName>
</protein>
<evidence type="ECO:0000256" key="16">
    <source>
        <dbReference type="ARBA" id="ARBA00047632"/>
    </source>
</evidence>
<keyword evidence="13 17" id="KW-0961">Cell wall biogenesis/degradation</keyword>
<dbReference type="InterPro" id="IPR036615">
    <property type="entry name" value="Mur_ligase_C_dom_sf"/>
</dbReference>
<dbReference type="SUPFAM" id="SSF51984">
    <property type="entry name" value="MurCD N-terminal domain"/>
    <property type="match status" value="1"/>
</dbReference>
<dbReference type="Pfam" id="PF08245">
    <property type="entry name" value="Mur_ligase_M"/>
    <property type="match status" value="1"/>
</dbReference>
<dbReference type="PANTHER" id="PTHR43692">
    <property type="entry name" value="UDP-N-ACETYLMURAMOYLALANINE--D-GLUTAMATE LIGASE"/>
    <property type="match status" value="1"/>
</dbReference>
<keyword evidence="9 17" id="KW-0547">Nucleotide-binding</keyword>
<dbReference type="GO" id="GO:0051301">
    <property type="term" value="P:cell division"/>
    <property type="evidence" value="ECO:0007669"/>
    <property type="project" value="UniProtKB-KW"/>
</dbReference>
<feature type="domain" description="Mur ligase central" evidence="20">
    <location>
        <begin position="117"/>
        <end position="290"/>
    </location>
</feature>
<evidence type="ECO:0000256" key="10">
    <source>
        <dbReference type="ARBA" id="ARBA00022840"/>
    </source>
</evidence>
<keyword evidence="8 17" id="KW-0436">Ligase</keyword>
<dbReference type="InterPro" id="IPR013221">
    <property type="entry name" value="Mur_ligase_cen"/>
</dbReference>
<comment type="subcellular location">
    <subcellularLocation>
        <location evidence="2 17 18">Cytoplasm</location>
    </subcellularLocation>
</comment>
<dbReference type="GO" id="GO:0009252">
    <property type="term" value="P:peptidoglycan biosynthetic process"/>
    <property type="evidence" value="ECO:0007669"/>
    <property type="project" value="UniProtKB-UniRule"/>
</dbReference>
<evidence type="ECO:0000256" key="1">
    <source>
        <dbReference type="ARBA" id="ARBA00002734"/>
    </source>
</evidence>
<dbReference type="NCBIfam" id="TIGR01087">
    <property type="entry name" value="murD"/>
    <property type="match status" value="1"/>
</dbReference>
<keyword evidence="11 17" id="KW-0133">Cell shape</keyword>
<dbReference type="GO" id="GO:0008360">
    <property type="term" value="P:regulation of cell shape"/>
    <property type="evidence" value="ECO:0007669"/>
    <property type="project" value="UniProtKB-KW"/>
</dbReference>
<dbReference type="Gene3D" id="3.90.190.20">
    <property type="entry name" value="Mur ligase, C-terminal domain"/>
    <property type="match status" value="1"/>
</dbReference>
<dbReference type="PANTHER" id="PTHR43692:SF1">
    <property type="entry name" value="UDP-N-ACETYLMURAMOYLALANINE--D-GLUTAMATE LIGASE"/>
    <property type="match status" value="1"/>
</dbReference>
<dbReference type="Gene3D" id="3.40.50.720">
    <property type="entry name" value="NAD(P)-binding Rossmann-like Domain"/>
    <property type="match status" value="1"/>
</dbReference>
<comment type="similarity">
    <text evidence="4 17">Belongs to the MurCDEF family.</text>
</comment>
<evidence type="ECO:0000256" key="7">
    <source>
        <dbReference type="ARBA" id="ARBA00022490"/>
    </source>
</evidence>
<dbReference type="Pfam" id="PF02875">
    <property type="entry name" value="Mur_ligase_C"/>
    <property type="match status" value="1"/>
</dbReference>
<dbReference type="RefSeq" id="WP_119111479.1">
    <property type="nucleotide sequence ID" value="NZ_CBCSEO010000001.1"/>
</dbReference>